<evidence type="ECO:0000256" key="1">
    <source>
        <dbReference type="SAM" id="MobiDB-lite"/>
    </source>
</evidence>
<sequence length="738" mass="78482">MPRRLTIIIMTGLLITGCGGGDDAIKDAGSQPNSFPGNKNPANGFSEQSTGDSSNNSGLEQNEIRVTVEVPGSLAPDAERSRRNLRLVQPDSLRVYRTNHTLNDLGSVDVTRRTDDDGFTVLKLPNGQPLAPNIVIEATVNGQTLRGLATDTDRDVKINPFSEFLVRDGLGGYSQSDYQAALDCINNNTDDGILCLNAVAWRTLSDQIHDFEIAIADNATLSSAITQLRERSDLTRYVDDMAQLATLPPGSGETIDGENVNMNAVFFGLELGSTQLIASGSNQAGQWGLLRGAEESISDGARVYPSKTFTNFSGSGILNITGISTDIPYERTTLANFPSGNLDYRAPEFWTVNTHSTSPGGATIEGQSRLRAGRSLFQSITGEGSSQTLGWTRNPFPLDGHLLGGKSNTRGLVASYLSGTKAIELGGHSGDYTRLATQEESFSGIFDISLAQSEDFAVTTLKEEYRVVSLSAQLSEESSPRFRADSYVGNWSRQSGTNTEQTYKQTATGRRISRAIDGTISANDAVPAGRTGIIVSNRTSLVNDSEGGLKEQDTGRLNLDSNSSLGNDLEQPSLAIGAASPDGGVLAFTLDNPGDGTGLLMAVKPPATGKEITGTFQVQGVITGLSQDENRLQQWQNAQLAIVAGGATTLTPSGHDVSQSLADGSLDTPSELAGNSLNLTCNGCDDSSGQLQFTSSDVTLTGYSNAGEDVMVLQYRQTVGNEERLGLLLAYRRQESAR</sequence>
<reference evidence="2 3" key="1">
    <citation type="submission" date="2017-07" db="EMBL/GenBank/DDBJ databases">
        <title>Tamlnaduibacter salinus (Mi-7) genome sequencing.</title>
        <authorList>
            <person name="Verma A."/>
            <person name="Krishnamurthi S."/>
        </authorList>
    </citation>
    <scope>NUCLEOTIDE SEQUENCE [LARGE SCALE GENOMIC DNA]</scope>
    <source>
        <strain evidence="2 3">Mi-7</strain>
    </source>
</reference>
<comment type="caution">
    <text evidence="2">The sequence shown here is derived from an EMBL/GenBank/DDBJ whole genome shotgun (WGS) entry which is preliminary data.</text>
</comment>
<dbReference type="PROSITE" id="PS51257">
    <property type="entry name" value="PROKAR_LIPOPROTEIN"/>
    <property type="match status" value="1"/>
</dbReference>
<feature type="region of interest" description="Disordered" evidence="1">
    <location>
        <begin position="25"/>
        <end position="62"/>
    </location>
</feature>
<protein>
    <submittedName>
        <fullName evidence="2">Uncharacterized protein</fullName>
    </submittedName>
</protein>
<dbReference type="Proteomes" id="UP000218332">
    <property type="component" value="Unassembled WGS sequence"/>
</dbReference>
<name>A0A2A2I4Q3_9GAMM</name>
<proteinExistence type="predicted"/>
<dbReference type="RefSeq" id="WP_095610871.1">
    <property type="nucleotide sequence ID" value="NZ_NMPM01000038.1"/>
</dbReference>
<gene>
    <name evidence="2" type="ORF">CF392_07670</name>
</gene>
<keyword evidence="3" id="KW-1185">Reference proteome</keyword>
<evidence type="ECO:0000313" key="3">
    <source>
        <dbReference type="Proteomes" id="UP000218332"/>
    </source>
</evidence>
<feature type="compositionally biased region" description="Polar residues" evidence="1">
    <location>
        <begin position="30"/>
        <end position="60"/>
    </location>
</feature>
<accession>A0A2A2I4Q3</accession>
<organism evidence="2 3">
    <name type="scientific">Tamilnaduibacter salinus</name>
    <dbReference type="NCBI Taxonomy" id="1484056"/>
    <lineage>
        <taxon>Bacteria</taxon>
        <taxon>Pseudomonadati</taxon>
        <taxon>Pseudomonadota</taxon>
        <taxon>Gammaproteobacteria</taxon>
        <taxon>Pseudomonadales</taxon>
        <taxon>Marinobacteraceae</taxon>
        <taxon>Tamilnaduibacter</taxon>
    </lineage>
</organism>
<dbReference type="AlphaFoldDB" id="A0A2A2I4Q3"/>
<evidence type="ECO:0000313" key="2">
    <source>
        <dbReference type="EMBL" id="PAV26100.1"/>
    </source>
</evidence>
<dbReference type="EMBL" id="NMPM01000038">
    <property type="protein sequence ID" value="PAV26100.1"/>
    <property type="molecule type" value="Genomic_DNA"/>
</dbReference>